<dbReference type="InterPro" id="IPR029063">
    <property type="entry name" value="SAM-dependent_MTases_sf"/>
</dbReference>
<organism evidence="2 3">
    <name type="scientific">Stenotrophomonas maltophilia</name>
    <name type="common">Pseudomonas maltophilia</name>
    <name type="synonym">Xanthomonas maltophilia</name>
    <dbReference type="NCBI Taxonomy" id="40324"/>
    <lineage>
        <taxon>Bacteria</taxon>
        <taxon>Pseudomonadati</taxon>
        <taxon>Pseudomonadota</taxon>
        <taxon>Gammaproteobacteria</taxon>
        <taxon>Lysobacterales</taxon>
        <taxon>Lysobacteraceae</taxon>
        <taxon>Stenotrophomonas</taxon>
        <taxon>Stenotrophomonas maltophilia group</taxon>
    </lineage>
</organism>
<dbReference type="AlphaFoldDB" id="A0A246HKN6"/>
<evidence type="ECO:0000313" key="2">
    <source>
        <dbReference type="EMBL" id="OWQ52242.1"/>
    </source>
</evidence>
<dbReference type="SUPFAM" id="SSF53335">
    <property type="entry name" value="S-adenosyl-L-methionine-dependent methyltransferases"/>
    <property type="match status" value="1"/>
</dbReference>
<comment type="caution">
    <text evidence="2">The sequence shown here is derived from an EMBL/GenBank/DDBJ whole genome shotgun (WGS) entry which is preliminary data.</text>
</comment>
<evidence type="ECO:0000313" key="3">
    <source>
        <dbReference type="Proteomes" id="UP000198157"/>
    </source>
</evidence>
<feature type="domain" description="Methyltransferase" evidence="1">
    <location>
        <begin position="48"/>
        <end position="143"/>
    </location>
</feature>
<dbReference type="Gene3D" id="3.40.50.150">
    <property type="entry name" value="Vaccinia Virus protein VP39"/>
    <property type="match status" value="1"/>
</dbReference>
<gene>
    <name evidence="2" type="ORF">CEE60_13035</name>
</gene>
<sequence>MTDTSQHALWNGPAGEAWVDAQRLLDQMFAPLATHLLAAIAPGDDLRVLDVGCGTGAVALGMAGRLGPDAHLTGVDISAPMIALARERAQRAGLAVDFIVADAQQHAFAPGSLDRIVSRFGVMFFDDPVQAFGQLQRAARRGGVLQALAWRGADENAFMTTAERAAAPWLSLPPRQPGAPGQFAFADQARVAQILGDSGWEDIELLPLDVECRIDRADLATYVSLLGPVGSALRNADLAANVRTQVLAAVLHAFEPFVDGDSVTFTAACWDVRARAW</sequence>
<name>A0A246HKN6_STEMA</name>
<keyword evidence="2" id="KW-0808">Transferase</keyword>
<dbReference type="OrthoDB" id="9777638at2"/>
<dbReference type="GO" id="GO:0032259">
    <property type="term" value="P:methylation"/>
    <property type="evidence" value="ECO:0007669"/>
    <property type="project" value="UniProtKB-KW"/>
</dbReference>
<dbReference type="GO" id="GO:0008168">
    <property type="term" value="F:methyltransferase activity"/>
    <property type="evidence" value="ECO:0007669"/>
    <property type="project" value="UniProtKB-KW"/>
</dbReference>
<keyword evidence="2" id="KW-0489">Methyltransferase</keyword>
<dbReference type="Proteomes" id="UP000198157">
    <property type="component" value="Unassembled WGS sequence"/>
</dbReference>
<dbReference type="EMBL" id="NIVS01000032">
    <property type="protein sequence ID" value="OWQ52242.1"/>
    <property type="molecule type" value="Genomic_DNA"/>
</dbReference>
<evidence type="ECO:0000259" key="1">
    <source>
        <dbReference type="Pfam" id="PF13649"/>
    </source>
</evidence>
<dbReference type="Pfam" id="PF13649">
    <property type="entry name" value="Methyltransf_25"/>
    <property type="match status" value="1"/>
</dbReference>
<protein>
    <submittedName>
        <fullName evidence="2">SAM-dependent methyltransferase</fullName>
    </submittedName>
</protein>
<dbReference type="PANTHER" id="PTHR43591">
    <property type="entry name" value="METHYLTRANSFERASE"/>
    <property type="match status" value="1"/>
</dbReference>
<dbReference type="CDD" id="cd02440">
    <property type="entry name" value="AdoMet_MTases"/>
    <property type="match status" value="1"/>
</dbReference>
<proteinExistence type="predicted"/>
<reference evidence="2 3" key="1">
    <citation type="submission" date="2017-06" db="EMBL/GenBank/DDBJ databases">
        <authorList>
            <person name="Kim H.J."/>
            <person name="Triplett B.A."/>
        </authorList>
    </citation>
    <scope>NUCLEOTIDE SEQUENCE [LARGE SCALE GENOMIC DNA]</scope>
    <source>
        <strain evidence="2 3">13146</strain>
    </source>
</reference>
<dbReference type="InterPro" id="IPR041698">
    <property type="entry name" value="Methyltransf_25"/>
</dbReference>
<accession>A0A246HKN6</accession>